<accession>A0ABQ0IXQ0</accession>
<dbReference type="EMBL" id="BASM01000026">
    <property type="protein sequence ID" value="GAD26984.1"/>
    <property type="molecule type" value="Genomic_DNA"/>
</dbReference>
<evidence type="ECO:0000313" key="2">
    <source>
        <dbReference type="Proteomes" id="UP000018209"/>
    </source>
</evidence>
<keyword evidence="2" id="KW-1185">Reference proteome</keyword>
<dbReference type="Proteomes" id="UP000018209">
    <property type="component" value="Unassembled WGS sequence"/>
</dbReference>
<gene>
    <name evidence="1" type="ORF">NBRC3257_1984</name>
</gene>
<proteinExistence type="predicted"/>
<evidence type="ECO:0000313" key="1">
    <source>
        <dbReference type="EMBL" id="GAD26984.1"/>
    </source>
</evidence>
<reference evidence="1 2" key="1">
    <citation type="submission" date="2013-08" db="EMBL/GenBank/DDBJ databases">
        <title>Gluconobacter thailandicus NBRC 3257 whole genome sequence.</title>
        <authorList>
            <person name="Matsutani M."/>
            <person name="Yakushi T."/>
            <person name="Matsushita K."/>
        </authorList>
    </citation>
    <scope>NUCLEOTIDE SEQUENCE [LARGE SCALE GENOMIC DNA]</scope>
    <source>
        <strain evidence="1 2">NBRC 3257</strain>
    </source>
</reference>
<evidence type="ECO:0008006" key="3">
    <source>
        <dbReference type="Google" id="ProtNLM"/>
    </source>
</evidence>
<sequence length="79" mass="9250">MVLPSHVLECLWPQTVCQWLRSRWCASWHFGSFDRARRLSRTRGLPVTSRGRFPAAGAGRRPEQIRHVRHGCLLIRERS</sequence>
<organism evidence="1 2">
    <name type="scientific">Gluconobacter thailandicus NBRC 3257</name>
    <dbReference type="NCBI Taxonomy" id="1381097"/>
    <lineage>
        <taxon>Bacteria</taxon>
        <taxon>Pseudomonadati</taxon>
        <taxon>Pseudomonadota</taxon>
        <taxon>Alphaproteobacteria</taxon>
        <taxon>Acetobacterales</taxon>
        <taxon>Acetobacteraceae</taxon>
        <taxon>Gluconobacter</taxon>
    </lineage>
</organism>
<protein>
    <recommendedName>
        <fullName evidence="3">Transposase</fullName>
    </recommendedName>
</protein>
<name>A0ABQ0IXQ0_GLUTH</name>
<comment type="caution">
    <text evidence="1">The sequence shown here is derived from an EMBL/GenBank/DDBJ whole genome shotgun (WGS) entry which is preliminary data.</text>
</comment>